<keyword evidence="1" id="KW-0472">Membrane</keyword>
<dbReference type="RefSeq" id="WP_298263419.1">
    <property type="nucleotide sequence ID" value="NZ_JBHTIC010000002.1"/>
</dbReference>
<feature type="transmembrane region" description="Helical" evidence="1">
    <location>
        <begin position="61"/>
        <end position="87"/>
    </location>
</feature>
<protein>
    <submittedName>
        <fullName evidence="2">Uncharacterized protein</fullName>
    </submittedName>
</protein>
<accession>A0ABW2Z7Q8</accession>
<reference evidence="3" key="1">
    <citation type="journal article" date="2019" name="Int. J. Syst. Evol. Microbiol.">
        <title>The Global Catalogue of Microorganisms (GCM) 10K type strain sequencing project: providing services to taxonomists for standard genome sequencing and annotation.</title>
        <authorList>
            <consortium name="The Broad Institute Genomics Platform"/>
            <consortium name="The Broad Institute Genome Sequencing Center for Infectious Disease"/>
            <person name="Wu L."/>
            <person name="Ma J."/>
        </authorList>
    </citation>
    <scope>NUCLEOTIDE SEQUENCE [LARGE SCALE GENOMIC DNA]</scope>
    <source>
        <strain evidence="3">CCUG 60022</strain>
    </source>
</reference>
<sequence>MEEKKTINKSIWGKWWTSFRKWFYPAWLVYETTIRFYEYSLSTYQYFLLQEQYFGSEISQLIAILASSLTFAICFFFLTVPASFALFKYFNTKKLAPNLLIEQKVKTYF</sequence>
<organism evidence="2 3">
    <name type="scientific">Lutibacter aestuarii</name>
    <dbReference type="NCBI Taxonomy" id="861111"/>
    <lineage>
        <taxon>Bacteria</taxon>
        <taxon>Pseudomonadati</taxon>
        <taxon>Bacteroidota</taxon>
        <taxon>Flavobacteriia</taxon>
        <taxon>Flavobacteriales</taxon>
        <taxon>Flavobacteriaceae</taxon>
        <taxon>Lutibacter</taxon>
    </lineage>
</organism>
<evidence type="ECO:0000313" key="3">
    <source>
        <dbReference type="Proteomes" id="UP001597032"/>
    </source>
</evidence>
<gene>
    <name evidence="2" type="ORF">ACFQZW_02285</name>
</gene>
<name>A0ABW2Z7Q8_9FLAO</name>
<keyword evidence="3" id="KW-1185">Reference proteome</keyword>
<dbReference type="Proteomes" id="UP001597032">
    <property type="component" value="Unassembled WGS sequence"/>
</dbReference>
<proteinExistence type="predicted"/>
<evidence type="ECO:0000313" key="2">
    <source>
        <dbReference type="EMBL" id="MFD0760904.1"/>
    </source>
</evidence>
<comment type="caution">
    <text evidence="2">The sequence shown here is derived from an EMBL/GenBank/DDBJ whole genome shotgun (WGS) entry which is preliminary data.</text>
</comment>
<keyword evidence="1" id="KW-1133">Transmembrane helix</keyword>
<evidence type="ECO:0000256" key="1">
    <source>
        <dbReference type="SAM" id="Phobius"/>
    </source>
</evidence>
<dbReference type="EMBL" id="JBHTIC010000002">
    <property type="protein sequence ID" value="MFD0760904.1"/>
    <property type="molecule type" value="Genomic_DNA"/>
</dbReference>
<keyword evidence="1" id="KW-0812">Transmembrane</keyword>